<dbReference type="Gene3D" id="2.60.120.990">
    <property type="match status" value="1"/>
</dbReference>
<name>A0A815J3T7_9BILA</name>
<evidence type="ECO:0000313" key="6">
    <source>
        <dbReference type="Proteomes" id="UP000663870"/>
    </source>
</evidence>
<dbReference type="SUPFAM" id="SSF69318">
    <property type="entry name" value="Integrin alpha N-terminal domain"/>
    <property type="match status" value="1"/>
</dbReference>
<dbReference type="Gene3D" id="2.130.10.130">
    <property type="entry name" value="Integrin alpha, N-terminal"/>
    <property type="match status" value="1"/>
</dbReference>
<evidence type="ECO:0000313" key="5">
    <source>
        <dbReference type="EMBL" id="CAF1373994.1"/>
    </source>
</evidence>
<feature type="chain" id="PRO_5035606751" evidence="1">
    <location>
        <begin position="24"/>
        <end position="762"/>
    </location>
</feature>
<dbReference type="AlphaFoldDB" id="A0A815J3T7"/>
<feature type="domain" description="Aldos-2-ulose dehydratase beta-propeller" evidence="3">
    <location>
        <begin position="139"/>
        <end position="318"/>
    </location>
</feature>
<proteinExistence type="predicted"/>
<feature type="signal peptide" evidence="1">
    <location>
        <begin position="1"/>
        <end position="23"/>
    </location>
</feature>
<dbReference type="InterPro" id="IPR054583">
    <property type="entry name" value="Beta-prop_AUDH"/>
</dbReference>
<gene>
    <name evidence="5" type="ORF">JXQ802_LOCUS33306</name>
    <name evidence="4" type="ORF">PYM288_LOCUS21764</name>
</gene>
<dbReference type="InterPro" id="IPR040887">
    <property type="entry name" value="AUDH_Cupin"/>
</dbReference>
<evidence type="ECO:0000313" key="4">
    <source>
        <dbReference type="EMBL" id="CAF1142090.1"/>
    </source>
</evidence>
<reference evidence="5" key="1">
    <citation type="submission" date="2021-02" db="EMBL/GenBank/DDBJ databases">
        <authorList>
            <person name="Nowell W R."/>
        </authorList>
    </citation>
    <scope>NUCLEOTIDE SEQUENCE</scope>
</reference>
<dbReference type="Proteomes" id="UP000663870">
    <property type="component" value="Unassembled WGS sequence"/>
</dbReference>
<accession>A0A815J3T7</accession>
<dbReference type="InterPro" id="IPR028994">
    <property type="entry name" value="Integrin_alpha_N"/>
</dbReference>
<comment type="caution">
    <text evidence="5">The sequence shown here is derived from an EMBL/GenBank/DDBJ whole genome shotgun (WGS) entry which is preliminary data.</text>
</comment>
<sequence length="762" mass="87497">MNYNAMNILRIWRLLLLLQLTTSEIIGGSHSQFTNDQESYNPTFEKKLIEENRYDGYWIEAFQINKQNPIGLVGFGLNSEEIHFYSNPSTTIQPEKATLIQKLNGPVGMDQADITGNGVNDIIICFQYGNTMLDSDPEGGKIVWLENPGQDIDKNLWKMHYVGRSTAMHRIKVGHFTQTKRWEILGLPIASKPYDLLSAVPVLLFRQPDDIFNATEWPFEIINQEFFHLIHDAKRFNNNQLDNLLVASREGINWLYFNSSLKQWTIEHIGDGEQEQKQQTTYYGSAGIDIGRVGNDSFAYMAAIEPFHGNVISVYIKNMNNSLKTIQWKRYILDIYGYPNQYGEGPAHYVVCADFDNDGDDEFLVALRGPSPNQGVYFYKPMDLSRGLFMKWKVSDDSAARIAVADFDNDNLLDFATISYSVLGYYTVENPSIHMFYNRFVQKKLQVKKEIQVIKQNNDLLFQVSRPNKALQYQAIPFLTIDGITLSLEILPPYSSRHVDNNTFVKVLSGIITWTNSLIESHKLVNHSRTILFEPRTVAPLDIHSDDDRITTGSEGALLIVFKTLNDSSNNHQIDDIQKVIIENSLPDYYPQETRQLNFQFVRYDQYDSSEQFKDLEFYNMKGFEIKFADNNDYLCYIQLWAAGQGVNAGVHNHAKDFFCETHVCLINGSGKGGMHYLNSSKQDYDPLTTPDSAFEKLTLPAFYEHGPLWDIDAQNKPVLRNDSTVVYPWHKWQAGINRSLNQSFDVWIVFEFNCQLLTLSS</sequence>
<organism evidence="5 6">
    <name type="scientific">Rotaria sordida</name>
    <dbReference type="NCBI Taxonomy" id="392033"/>
    <lineage>
        <taxon>Eukaryota</taxon>
        <taxon>Metazoa</taxon>
        <taxon>Spiralia</taxon>
        <taxon>Gnathifera</taxon>
        <taxon>Rotifera</taxon>
        <taxon>Eurotatoria</taxon>
        <taxon>Bdelloidea</taxon>
        <taxon>Philodinida</taxon>
        <taxon>Philodinidae</taxon>
        <taxon>Rotaria</taxon>
    </lineage>
</organism>
<dbReference type="Pfam" id="PF18637">
    <property type="entry name" value="AUDH_Cupin"/>
    <property type="match status" value="1"/>
</dbReference>
<dbReference type="EMBL" id="CAJNOH010000883">
    <property type="protein sequence ID" value="CAF1142090.1"/>
    <property type="molecule type" value="Genomic_DNA"/>
</dbReference>
<protein>
    <submittedName>
        <fullName evidence="5">Uncharacterized protein</fullName>
    </submittedName>
</protein>
<evidence type="ECO:0000259" key="3">
    <source>
        <dbReference type="Pfam" id="PF22301"/>
    </source>
</evidence>
<dbReference type="EMBL" id="CAJNOL010001513">
    <property type="protein sequence ID" value="CAF1373994.1"/>
    <property type="molecule type" value="Genomic_DNA"/>
</dbReference>
<feature type="domain" description="Aldos-2-ulose dehydratase/isomerase (AUDH) Cupin" evidence="2">
    <location>
        <begin position="450"/>
        <end position="754"/>
    </location>
</feature>
<dbReference type="Pfam" id="PF22301">
    <property type="entry name" value="AUDH_beta_propeller"/>
    <property type="match status" value="1"/>
</dbReference>
<dbReference type="Proteomes" id="UP000663854">
    <property type="component" value="Unassembled WGS sequence"/>
</dbReference>
<evidence type="ECO:0000256" key="1">
    <source>
        <dbReference type="SAM" id="SignalP"/>
    </source>
</evidence>
<evidence type="ECO:0000259" key="2">
    <source>
        <dbReference type="Pfam" id="PF18637"/>
    </source>
</evidence>
<keyword evidence="6" id="KW-1185">Reference proteome</keyword>
<keyword evidence="1" id="KW-0732">Signal</keyword>